<keyword evidence="1" id="KW-0812">Transmembrane</keyword>
<dbReference type="RefSeq" id="WP_281881935.1">
    <property type="nucleotide sequence ID" value="NZ_BSDP01000001.1"/>
</dbReference>
<dbReference type="Gene3D" id="1.20.950.20">
    <property type="entry name" value="Transmembrane di-heme cytochromes, Chain C"/>
    <property type="match status" value="1"/>
</dbReference>
<feature type="transmembrane region" description="Helical" evidence="1">
    <location>
        <begin position="120"/>
        <end position="143"/>
    </location>
</feature>
<evidence type="ECO:0000256" key="1">
    <source>
        <dbReference type="SAM" id="Phobius"/>
    </source>
</evidence>
<evidence type="ECO:0008006" key="4">
    <source>
        <dbReference type="Google" id="ProtNLM"/>
    </source>
</evidence>
<feature type="transmembrane region" description="Helical" evidence="1">
    <location>
        <begin position="227"/>
        <end position="251"/>
    </location>
</feature>
<keyword evidence="1" id="KW-1133">Transmembrane helix</keyword>
<proteinExistence type="predicted"/>
<dbReference type="GO" id="GO:0022904">
    <property type="term" value="P:respiratory electron transport chain"/>
    <property type="evidence" value="ECO:0007669"/>
    <property type="project" value="InterPro"/>
</dbReference>
<dbReference type="AlphaFoldDB" id="A0A9W6CT68"/>
<name>A0A9W6CT68_9MICO</name>
<feature type="transmembrane region" description="Helical" evidence="1">
    <location>
        <begin position="271"/>
        <end position="291"/>
    </location>
</feature>
<dbReference type="GO" id="GO:0016020">
    <property type="term" value="C:membrane"/>
    <property type="evidence" value="ECO:0007669"/>
    <property type="project" value="InterPro"/>
</dbReference>
<feature type="transmembrane region" description="Helical" evidence="1">
    <location>
        <begin position="187"/>
        <end position="206"/>
    </location>
</feature>
<accession>A0A9W6CT68</accession>
<dbReference type="Proteomes" id="UP001144396">
    <property type="component" value="Unassembled WGS sequence"/>
</dbReference>
<gene>
    <name evidence="2" type="ORF">ARHIZOSPH14_01720</name>
</gene>
<evidence type="ECO:0000313" key="3">
    <source>
        <dbReference type="Proteomes" id="UP001144396"/>
    </source>
</evidence>
<comment type="caution">
    <text evidence="2">The sequence shown here is derived from an EMBL/GenBank/DDBJ whole genome shotgun (WGS) entry which is preliminary data.</text>
</comment>
<dbReference type="InterPro" id="IPR016174">
    <property type="entry name" value="Di-haem_cyt_TM"/>
</dbReference>
<feature type="transmembrane region" description="Helical" evidence="1">
    <location>
        <begin position="15"/>
        <end position="37"/>
    </location>
</feature>
<sequence>MTTSTRQGAPSRWKVLGWAIPAALVAVVALVLLARWLRTLAGVEAFVDAYPGTVPPPPGTPEGFPAWLSWQHFLNAFFLLLIVRTGWRVRTVQRPEAHWTRTNTGRFRTKRAPKRISFDLWLHLSLDALWVLNGIVFIVLLFATGHWARIVPTSWDVVPNALSVALQYVSLDWPAEDGWVVYNSLQLLAYFGIVFIAAPLAILTGLRMSPAWPVDTPRLNRAYPIGLARAVHLPVMLAFVAFVIAHVGLVLATGALRNLNHMYAGTDEVNWIGAAVFAGTVVVMVAAWILARPVYLRGLAQLTGKVTR</sequence>
<keyword evidence="3" id="KW-1185">Reference proteome</keyword>
<reference evidence="2" key="1">
    <citation type="submission" date="2022-12" db="EMBL/GenBank/DDBJ databases">
        <title>Reference genome sequencing for broad-spectrum identification of bacterial and archaeal isolates by mass spectrometry.</title>
        <authorList>
            <person name="Sekiguchi Y."/>
            <person name="Tourlousse D.M."/>
        </authorList>
    </citation>
    <scope>NUCLEOTIDE SEQUENCE</scope>
    <source>
        <strain evidence="2">14</strain>
    </source>
</reference>
<organism evidence="2 3">
    <name type="scientific">Agromyces rhizosphaerae</name>
    <dbReference type="NCBI Taxonomy" id="88374"/>
    <lineage>
        <taxon>Bacteria</taxon>
        <taxon>Bacillati</taxon>
        <taxon>Actinomycetota</taxon>
        <taxon>Actinomycetes</taxon>
        <taxon>Micrococcales</taxon>
        <taxon>Microbacteriaceae</taxon>
        <taxon>Agromyces</taxon>
    </lineage>
</organism>
<evidence type="ECO:0000313" key="2">
    <source>
        <dbReference type="EMBL" id="GLI25930.1"/>
    </source>
</evidence>
<dbReference type="SUPFAM" id="SSF81342">
    <property type="entry name" value="Transmembrane di-heme cytochromes"/>
    <property type="match status" value="1"/>
</dbReference>
<protein>
    <recommendedName>
        <fullName evidence="4">Cytochrome b561 bacterial/Ni-hydrogenase domain-containing protein</fullName>
    </recommendedName>
</protein>
<dbReference type="EMBL" id="BSDP01000001">
    <property type="protein sequence ID" value="GLI25930.1"/>
    <property type="molecule type" value="Genomic_DNA"/>
</dbReference>
<keyword evidence="1" id="KW-0472">Membrane</keyword>